<feature type="transmembrane region" description="Helical" evidence="1">
    <location>
        <begin position="339"/>
        <end position="357"/>
    </location>
</feature>
<dbReference type="EMBL" id="CP157199">
    <property type="protein sequence ID" value="XBG61183.1"/>
    <property type="molecule type" value="Genomic_DNA"/>
</dbReference>
<accession>A0AAU7BSW8</accession>
<feature type="transmembrane region" description="Helical" evidence="1">
    <location>
        <begin position="87"/>
        <end position="104"/>
    </location>
</feature>
<dbReference type="AlphaFoldDB" id="A0AAU7BSW8"/>
<dbReference type="Pfam" id="PF07786">
    <property type="entry name" value="HGSNAT_cat"/>
    <property type="match status" value="1"/>
</dbReference>
<evidence type="ECO:0000313" key="3">
    <source>
        <dbReference type="EMBL" id="XBG61183.1"/>
    </source>
</evidence>
<dbReference type="InterPro" id="IPR012429">
    <property type="entry name" value="HGSNAT_cat"/>
</dbReference>
<protein>
    <submittedName>
        <fullName evidence="3">Heparan-alpha-glucosaminide N-acetyltransferase domain-containing protein</fullName>
    </submittedName>
</protein>
<feature type="transmembrane region" description="Helical" evidence="1">
    <location>
        <begin position="250"/>
        <end position="274"/>
    </location>
</feature>
<dbReference type="PANTHER" id="PTHR31061">
    <property type="entry name" value="LD22376P"/>
    <property type="match status" value="1"/>
</dbReference>
<reference evidence="3" key="1">
    <citation type="submission" date="2024-05" db="EMBL/GenBank/DDBJ databases">
        <title>Pontimicrobium maritimus sp. nov., isolated form sea water.</title>
        <authorList>
            <person name="Muhammad N."/>
            <person name="Vuong T.Q."/>
            <person name="Han H.L."/>
            <person name="Kim S.-G."/>
        </authorList>
    </citation>
    <scope>NUCLEOTIDE SEQUENCE</scope>
    <source>
        <strain evidence="3">SW4</strain>
    </source>
</reference>
<organism evidence="3">
    <name type="scientific">Pontimicrobium sp. SW4</name>
    <dbReference type="NCBI Taxonomy" id="3153519"/>
    <lineage>
        <taxon>Bacteria</taxon>
        <taxon>Pseudomonadati</taxon>
        <taxon>Bacteroidota</taxon>
        <taxon>Flavobacteriia</taxon>
        <taxon>Flavobacteriales</taxon>
        <taxon>Flavobacteriaceae</taxon>
        <taxon>Pontimicrobium</taxon>
    </lineage>
</organism>
<sequence length="365" mass="41942">MISSNRVESVDLLRGLTIVAMILVNNPGTWSHVYAPLLHAEWHGLTPTDLIFPFFLFIVGISIHLAYRNKPKNKSTYKKIIIRSLKLFGLGFFLAWFLPYFPFFRDLEIVRIPGVLQRIGLVFLVSAILYLNFNWKVLLGIGLAILISYWIFLGFIPLPDGTLPTFDRASNNWAMYIDSNILREHMWKDDYDPEGLISTLPAIVSCISGVLIARILIGNYASKVLKLIIISLIFLVVGYTWSIWFPLNKAIWSSSFVLVTSGWATLILAIIYYLQDIKHIKFGAIFKQVGMNAITIFFLSGFVAKAFYLTKIGENKRIHSWLYDTFFTYDFFSDKFSSFLYALVVIGFYLLLANVLYRKKIFIKV</sequence>
<feature type="transmembrane region" description="Helical" evidence="1">
    <location>
        <begin position="110"/>
        <end position="131"/>
    </location>
</feature>
<evidence type="ECO:0000256" key="1">
    <source>
        <dbReference type="SAM" id="Phobius"/>
    </source>
</evidence>
<name>A0AAU7BSW8_9FLAO</name>
<dbReference type="PANTHER" id="PTHR31061:SF24">
    <property type="entry name" value="LD22376P"/>
    <property type="match status" value="1"/>
</dbReference>
<dbReference type="RefSeq" id="WP_347923535.1">
    <property type="nucleotide sequence ID" value="NZ_CP157199.1"/>
</dbReference>
<keyword evidence="1" id="KW-1133">Transmembrane helix</keyword>
<feature type="transmembrane region" description="Helical" evidence="1">
    <location>
        <begin position="224"/>
        <end position="244"/>
    </location>
</feature>
<feature type="transmembrane region" description="Helical" evidence="1">
    <location>
        <begin position="196"/>
        <end position="217"/>
    </location>
</feature>
<feature type="transmembrane region" description="Helical" evidence="1">
    <location>
        <begin position="12"/>
        <end position="30"/>
    </location>
</feature>
<feature type="transmembrane region" description="Helical" evidence="1">
    <location>
        <begin position="50"/>
        <end position="67"/>
    </location>
</feature>
<proteinExistence type="predicted"/>
<feature type="domain" description="Heparan-alpha-glucosaminide N-acetyltransferase catalytic" evidence="2">
    <location>
        <begin position="6"/>
        <end position="154"/>
    </location>
</feature>
<feature type="transmembrane region" description="Helical" evidence="1">
    <location>
        <begin position="138"/>
        <end position="158"/>
    </location>
</feature>
<evidence type="ECO:0000259" key="2">
    <source>
        <dbReference type="Pfam" id="PF07786"/>
    </source>
</evidence>
<gene>
    <name evidence="3" type="ORF">ABGB03_15120</name>
</gene>
<feature type="transmembrane region" description="Helical" evidence="1">
    <location>
        <begin position="286"/>
        <end position="308"/>
    </location>
</feature>
<keyword evidence="1" id="KW-0472">Membrane</keyword>
<keyword evidence="1" id="KW-0812">Transmembrane</keyword>